<gene>
    <name evidence="1" type="ORF">ACH5RR_039510</name>
</gene>
<proteinExistence type="predicted"/>
<comment type="caution">
    <text evidence="1">The sequence shown here is derived from an EMBL/GenBank/DDBJ whole genome shotgun (WGS) entry which is preliminary data.</text>
</comment>
<name>A0ABD2Y3J2_9GENT</name>
<protein>
    <submittedName>
        <fullName evidence="1">Uncharacterized protein</fullName>
    </submittedName>
</protein>
<sequence length="157" mass="18095">MYDDTVDIEPDLKQQLKENRNERLRIRATPYFAPPIRSFKPVRAFRAGQPAWLDELFGVGTPIDYILESQWVYKEHKNGAFGKYGHVEEVEPTFSLCHDEKGLTDLNSNVISRTNETSKKNVERCHHGLILAKNGFTLPIQMQVTSDKQEQAENYAK</sequence>
<organism evidence="1 2">
    <name type="scientific">Cinchona calisaya</name>
    <dbReference type="NCBI Taxonomy" id="153742"/>
    <lineage>
        <taxon>Eukaryota</taxon>
        <taxon>Viridiplantae</taxon>
        <taxon>Streptophyta</taxon>
        <taxon>Embryophyta</taxon>
        <taxon>Tracheophyta</taxon>
        <taxon>Spermatophyta</taxon>
        <taxon>Magnoliopsida</taxon>
        <taxon>eudicotyledons</taxon>
        <taxon>Gunneridae</taxon>
        <taxon>Pentapetalae</taxon>
        <taxon>asterids</taxon>
        <taxon>lamiids</taxon>
        <taxon>Gentianales</taxon>
        <taxon>Rubiaceae</taxon>
        <taxon>Cinchonoideae</taxon>
        <taxon>Cinchoneae</taxon>
        <taxon>Cinchona</taxon>
    </lineage>
</organism>
<evidence type="ECO:0000313" key="1">
    <source>
        <dbReference type="EMBL" id="KAL3500417.1"/>
    </source>
</evidence>
<evidence type="ECO:0000313" key="2">
    <source>
        <dbReference type="Proteomes" id="UP001630127"/>
    </source>
</evidence>
<dbReference type="Proteomes" id="UP001630127">
    <property type="component" value="Unassembled WGS sequence"/>
</dbReference>
<keyword evidence="2" id="KW-1185">Reference proteome</keyword>
<reference evidence="1 2" key="1">
    <citation type="submission" date="2024-11" db="EMBL/GenBank/DDBJ databases">
        <title>A near-complete genome assembly of Cinchona calisaya.</title>
        <authorList>
            <person name="Lian D.C."/>
            <person name="Zhao X.W."/>
            <person name="Wei L."/>
        </authorList>
    </citation>
    <scope>NUCLEOTIDE SEQUENCE [LARGE SCALE GENOMIC DNA]</scope>
    <source>
        <tissue evidence="1">Nenye</tissue>
    </source>
</reference>
<accession>A0ABD2Y3J2</accession>
<dbReference type="AlphaFoldDB" id="A0ABD2Y3J2"/>
<dbReference type="EMBL" id="JBJUIK010000016">
    <property type="protein sequence ID" value="KAL3500417.1"/>
    <property type="molecule type" value="Genomic_DNA"/>
</dbReference>